<keyword evidence="6" id="KW-1133">Transmembrane helix</keyword>
<gene>
    <name evidence="9" type="ORF">ZOSMA_85G01170</name>
</gene>
<feature type="domain" description="Bifunctional inhibitor/plant lipid transfer protein/seed storage helical" evidence="8">
    <location>
        <begin position="29"/>
        <end position="101"/>
    </location>
</feature>
<evidence type="ECO:0000256" key="3">
    <source>
        <dbReference type="ARBA" id="ARBA00023157"/>
    </source>
</evidence>
<protein>
    <recommendedName>
        <fullName evidence="8">Bifunctional inhibitor/plant lipid transfer protein/seed storage helical domain-containing protein</fullName>
    </recommendedName>
</protein>
<organism evidence="9 10">
    <name type="scientific">Zostera marina</name>
    <name type="common">Eelgrass</name>
    <dbReference type="NCBI Taxonomy" id="29655"/>
    <lineage>
        <taxon>Eukaryota</taxon>
        <taxon>Viridiplantae</taxon>
        <taxon>Streptophyta</taxon>
        <taxon>Embryophyta</taxon>
        <taxon>Tracheophyta</taxon>
        <taxon>Spermatophyta</taxon>
        <taxon>Magnoliopsida</taxon>
        <taxon>Liliopsida</taxon>
        <taxon>Zosteraceae</taxon>
        <taxon>Zostera</taxon>
    </lineage>
</organism>
<evidence type="ECO:0000256" key="6">
    <source>
        <dbReference type="SAM" id="Phobius"/>
    </source>
</evidence>
<dbReference type="EMBL" id="LFYR01002060">
    <property type="protein sequence ID" value="KMZ57546.1"/>
    <property type="molecule type" value="Genomic_DNA"/>
</dbReference>
<dbReference type="OrthoDB" id="690947at2759"/>
<keyword evidence="6" id="KW-0472">Membrane</keyword>
<keyword evidence="2 7" id="KW-0732">Signal</keyword>
<keyword evidence="4" id="KW-0325">Glycoprotein</keyword>
<feature type="chain" id="PRO_5005526999" description="Bifunctional inhibitor/plant lipid transfer protein/seed storage helical domain-containing protein" evidence="7">
    <location>
        <begin position="21"/>
        <end position="169"/>
    </location>
</feature>
<dbReference type="AlphaFoldDB" id="A0A0K9NLA5"/>
<evidence type="ECO:0000256" key="7">
    <source>
        <dbReference type="SAM" id="SignalP"/>
    </source>
</evidence>
<keyword evidence="10" id="KW-1185">Reference proteome</keyword>
<evidence type="ECO:0000256" key="4">
    <source>
        <dbReference type="ARBA" id="ARBA00023180"/>
    </source>
</evidence>
<evidence type="ECO:0000313" key="10">
    <source>
        <dbReference type="Proteomes" id="UP000036987"/>
    </source>
</evidence>
<dbReference type="InterPro" id="IPR043325">
    <property type="entry name" value="LTSS"/>
</dbReference>
<reference evidence="10" key="1">
    <citation type="journal article" date="2016" name="Nature">
        <title>The genome of the seagrass Zostera marina reveals angiosperm adaptation to the sea.</title>
        <authorList>
            <person name="Olsen J.L."/>
            <person name="Rouze P."/>
            <person name="Verhelst B."/>
            <person name="Lin Y.-C."/>
            <person name="Bayer T."/>
            <person name="Collen J."/>
            <person name="Dattolo E."/>
            <person name="De Paoli E."/>
            <person name="Dittami S."/>
            <person name="Maumus F."/>
            <person name="Michel G."/>
            <person name="Kersting A."/>
            <person name="Lauritano C."/>
            <person name="Lohaus R."/>
            <person name="Toepel M."/>
            <person name="Tonon T."/>
            <person name="Vanneste K."/>
            <person name="Amirebrahimi M."/>
            <person name="Brakel J."/>
            <person name="Bostroem C."/>
            <person name="Chovatia M."/>
            <person name="Grimwood J."/>
            <person name="Jenkins J.W."/>
            <person name="Jueterbock A."/>
            <person name="Mraz A."/>
            <person name="Stam W.T."/>
            <person name="Tice H."/>
            <person name="Bornberg-Bauer E."/>
            <person name="Green P.J."/>
            <person name="Pearson G.A."/>
            <person name="Procaccini G."/>
            <person name="Duarte C.M."/>
            <person name="Schmutz J."/>
            <person name="Reusch T.B.H."/>
            <person name="Van de Peer Y."/>
        </authorList>
    </citation>
    <scope>NUCLEOTIDE SEQUENCE [LARGE SCALE GENOMIC DNA]</scope>
    <source>
        <strain evidence="10">cv. Finnish</strain>
    </source>
</reference>
<evidence type="ECO:0000259" key="8">
    <source>
        <dbReference type="SMART" id="SM00499"/>
    </source>
</evidence>
<evidence type="ECO:0000256" key="5">
    <source>
        <dbReference type="SAM" id="MobiDB-lite"/>
    </source>
</evidence>
<keyword evidence="3" id="KW-1015">Disulfide bond</keyword>
<dbReference type="Gene3D" id="1.10.110.10">
    <property type="entry name" value="Plant lipid-transfer and hydrophobic proteins"/>
    <property type="match status" value="1"/>
</dbReference>
<dbReference type="Pfam" id="PF14368">
    <property type="entry name" value="LTP_2"/>
    <property type="match status" value="1"/>
</dbReference>
<dbReference type="OMA" id="MPETEDI"/>
<dbReference type="PANTHER" id="PTHR33044">
    <property type="entry name" value="BIFUNCTIONAL INHIBITOR/LIPID-TRANSFER PROTEIN/SEED STORAGE 2S ALBUMIN SUPERFAMILY PROTEIN-RELATED"/>
    <property type="match status" value="1"/>
</dbReference>
<dbReference type="SUPFAM" id="SSF47699">
    <property type="entry name" value="Bifunctional inhibitor/lipid-transfer protein/seed storage 2S albumin"/>
    <property type="match status" value="1"/>
</dbReference>
<evidence type="ECO:0000256" key="1">
    <source>
        <dbReference type="ARBA" id="ARBA00009748"/>
    </source>
</evidence>
<comment type="similarity">
    <text evidence="1">Belongs to the plant LTP family.</text>
</comment>
<accession>A0A0K9NLA5</accession>
<proteinExistence type="inferred from homology"/>
<feature type="transmembrane region" description="Helical" evidence="6">
    <location>
        <begin position="148"/>
        <end position="168"/>
    </location>
</feature>
<evidence type="ECO:0000256" key="2">
    <source>
        <dbReference type="ARBA" id="ARBA00022729"/>
    </source>
</evidence>
<feature type="region of interest" description="Disordered" evidence="5">
    <location>
        <begin position="105"/>
        <end position="129"/>
    </location>
</feature>
<dbReference type="SMART" id="SM00499">
    <property type="entry name" value="AAI"/>
    <property type="match status" value="1"/>
</dbReference>
<comment type="caution">
    <text evidence="9">The sequence shown here is derived from an EMBL/GenBank/DDBJ whole genome shotgun (WGS) entry which is preliminary data.</text>
</comment>
<evidence type="ECO:0000313" key="9">
    <source>
        <dbReference type="EMBL" id="KMZ57546.1"/>
    </source>
</evidence>
<keyword evidence="6" id="KW-0812">Transmembrane</keyword>
<sequence length="169" mass="17532">MGVVILATMVLLLFYCTATAMPETEDISCVTGLIDCQKYLGNTNTPTKTCCDPLKNAVKTQLKCLCNLLNDNDLVKDSGIDLAEVIKLPKRCGVSTDISVCKTVAPPSNSTTSPPQPKTGSGNTSASAASSEIAKKPIPTVGAGAPDIIASTGISGLMGFMILFSFLVV</sequence>
<name>A0A0K9NLA5_ZOSMR</name>
<dbReference type="CDD" id="cd00010">
    <property type="entry name" value="AAI_LTSS"/>
    <property type="match status" value="1"/>
</dbReference>
<feature type="signal peptide" evidence="7">
    <location>
        <begin position="1"/>
        <end position="20"/>
    </location>
</feature>
<dbReference type="InterPro" id="IPR036312">
    <property type="entry name" value="Bifun_inhib/LTP/seed_sf"/>
</dbReference>
<dbReference type="InterPro" id="IPR016140">
    <property type="entry name" value="Bifunc_inhib/LTP/seed_store"/>
</dbReference>
<dbReference type="Proteomes" id="UP000036987">
    <property type="component" value="Unassembled WGS sequence"/>
</dbReference>